<evidence type="ECO:0000313" key="2">
    <source>
        <dbReference type="EMBL" id="MFC3681683.1"/>
    </source>
</evidence>
<dbReference type="Gene3D" id="1.10.10.10">
    <property type="entry name" value="Winged helix-like DNA-binding domain superfamily/Winged helix DNA-binding domain"/>
    <property type="match status" value="1"/>
</dbReference>
<feature type="domain" description="Transcriptional regulator HTH-type FeoC" evidence="1">
    <location>
        <begin position="2"/>
        <end position="64"/>
    </location>
</feature>
<dbReference type="InterPro" id="IPR036390">
    <property type="entry name" value="WH_DNA-bd_sf"/>
</dbReference>
<dbReference type="SUPFAM" id="SSF46785">
    <property type="entry name" value="Winged helix' DNA-binding domain"/>
    <property type="match status" value="1"/>
</dbReference>
<keyword evidence="3" id="KW-1185">Reference proteome</keyword>
<accession>A0ABV7VXD7</accession>
<dbReference type="InterPro" id="IPR036388">
    <property type="entry name" value="WH-like_DNA-bd_sf"/>
</dbReference>
<sequence length="81" mass="8917">MILQQLKQALEDQGWVEQRNLMRRFNLSEDALDSMLSIWMRRGLVVRNTAAGCSGGCGCGDASGGVQYRWAQAGTIGIQQN</sequence>
<dbReference type="Pfam" id="PF09012">
    <property type="entry name" value="FeoC"/>
    <property type="match status" value="1"/>
</dbReference>
<organism evidence="2 3">
    <name type="scientific">Bacterioplanoides pacificum</name>
    <dbReference type="NCBI Taxonomy" id="1171596"/>
    <lineage>
        <taxon>Bacteria</taxon>
        <taxon>Pseudomonadati</taxon>
        <taxon>Pseudomonadota</taxon>
        <taxon>Gammaproteobacteria</taxon>
        <taxon>Oceanospirillales</taxon>
        <taxon>Oceanospirillaceae</taxon>
        <taxon>Bacterioplanoides</taxon>
    </lineage>
</organism>
<reference evidence="3" key="1">
    <citation type="journal article" date="2019" name="Int. J. Syst. Evol. Microbiol.">
        <title>The Global Catalogue of Microorganisms (GCM) 10K type strain sequencing project: providing services to taxonomists for standard genome sequencing and annotation.</title>
        <authorList>
            <consortium name="The Broad Institute Genomics Platform"/>
            <consortium name="The Broad Institute Genome Sequencing Center for Infectious Disease"/>
            <person name="Wu L."/>
            <person name="Ma J."/>
        </authorList>
    </citation>
    <scope>NUCLEOTIDE SEQUENCE [LARGE SCALE GENOMIC DNA]</scope>
    <source>
        <strain evidence="3">KCTC 42424</strain>
    </source>
</reference>
<evidence type="ECO:0000259" key="1">
    <source>
        <dbReference type="Pfam" id="PF09012"/>
    </source>
</evidence>
<name>A0ABV7VXD7_9GAMM</name>
<dbReference type="InterPro" id="IPR015102">
    <property type="entry name" value="Tscrpt_reg_HTH_FeoC"/>
</dbReference>
<dbReference type="EMBL" id="JBHRYB010000016">
    <property type="protein sequence ID" value="MFC3681683.1"/>
    <property type="molecule type" value="Genomic_DNA"/>
</dbReference>
<dbReference type="RefSeq" id="WP_376868242.1">
    <property type="nucleotide sequence ID" value="NZ_JBHRYB010000016.1"/>
</dbReference>
<evidence type="ECO:0000313" key="3">
    <source>
        <dbReference type="Proteomes" id="UP001595722"/>
    </source>
</evidence>
<comment type="caution">
    <text evidence="2">The sequence shown here is derived from an EMBL/GenBank/DDBJ whole genome shotgun (WGS) entry which is preliminary data.</text>
</comment>
<gene>
    <name evidence="2" type="ORF">ACFOMG_16375</name>
</gene>
<proteinExistence type="predicted"/>
<protein>
    <submittedName>
        <fullName evidence="2">FeoC-like transcriptional regulator</fullName>
    </submittedName>
</protein>
<dbReference type="Proteomes" id="UP001595722">
    <property type="component" value="Unassembled WGS sequence"/>
</dbReference>